<proteinExistence type="predicted"/>
<accession>A0ABQ8X701</accession>
<dbReference type="InterPro" id="IPR042099">
    <property type="entry name" value="ANL_N_sf"/>
</dbReference>
<dbReference type="PANTHER" id="PTHR43272:SF33">
    <property type="entry name" value="AMP-BINDING DOMAIN-CONTAINING PROTEIN-RELATED"/>
    <property type="match status" value="1"/>
</dbReference>
<keyword evidence="5" id="KW-1185">Reference proteome</keyword>
<feature type="domain" description="AMP-dependent synthetase/ligase" evidence="3">
    <location>
        <begin position="3"/>
        <end position="187"/>
    </location>
</feature>
<dbReference type="SUPFAM" id="SSF56801">
    <property type="entry name" value="Acetyl-CoA synthetase-like"/>
    <property type="match status" value="1"/>
</dbReference>
<evidence type="ECO:0000256" key="1">
    <source>
        <dbReference type="ARBA" id="ARBA00022741"/>
    </source>
</evidence>
<keyword evidence="2" id="KW-0067">ATP-binding</keyword>
<reference evidence="4" key="1">
    <citation type="submission" date="2022-08" db="EMBL/GenBank/DDBJ databases">
        <title>Novel sulfate-reducing endosymbionts in the free-living metamonad Anaeramoeba.</title>
        <authorList>
            <person name="Jerlstrom-Hultqvist J."/>
            <person name="Cepicka I."/>
            <person name="Gallot-Lavallee L."/>
            <person name="Salas-Leiva D."/>
            <person name="Curtis B.A."/>
            <person name="Zahonova K."/>
            <person name="Pipaliya S."/>
            <person name="Dacks J."/>
            <person name="Roger A.J."/>
        </authorList>
    </citation>
    <scope>NUCLEOTIDE SEQUENCE</scope>
    <source>
        <strain evidence="4">Schooner1</strain>
    </source>
</reference>
<comment type="caution">
    <text evidence="4">The sequence shown here is derived from an EMBL/GenBank/DDBJ whole genome shotgun (WGS) entry which is preliminary data.</text>
</comment>
<dbReference type="Pfam" id="PF00501">
    <property type="entry name" value="AMP-binding"/>
    <property type="match status" value="1"/>
</dbReference>
<evidence type="ECO:0000259" key="3">
    <source>
        <dbReference type="Pfam" id="PF00501"/>
    </source>
</evidence>
<keyword evidence="4" id="KW-0436">Ligase</keyword>
<keyword evidence="1" id="KW-0547">Nucleotide-binding</keyword>
<dbReference type="Gene3D" id="3.40.50.12780">
    <property type="entry name" value="N-terminal domain of ligase-like"/>
    <property type="match status" value="1"/>
</dbReference>
<dbReference type="Proteomes" id="UP001150062">
    <property type="component" value="Unassembled WGS sequence"/>
</dbReference>
<evidence type="ECO:0000313" key="5">
    <source>
        <dbReference type="Proteomes" id="UP001150062"/>
    </source>
</evidence>
<evidence type="ECO:0000313" key="4">
    <source>
        <dbReference type="EMBL" id="KAJ6227884.1"/>
    </source>
</evidence>
<organism evidence="4 5">
    <name type="scientific">Anaeramoeba flamelloides</name>
    <dbReference type="NCBI Taxonomy" id="1746091"/>
    <lineage>
        <taxon>Eukaryota</taxon>
        <taxon>Metamonada</taxon>
        <taxon>Anaeramoebidae</taxon>
        <taxon>Anaeramoeba</taxon>
    </lineage>
</organism>
<dbReference type="EMBL" id="JAOAOG010000331">
    <property type="protein sequence ID" value="KAJ6227884.1"/>
    <property type="molecule type" value="Genomic_DNA"/>
</dbReference>
<name>A0ABQ8X701_9EUKA</name>
<dbReference type="GO" id="GO:0016874">
    <property type="term" value="F:ligase activity"/>
    <property type="evidence" value="ECO:0007669"/>
    <property type="project" value="UniProtKB-KW"/>
</dbReference>
<sequence>MSVLGGAIGYFNGDIRGLADDIAELKPTVMIGVPRVFTRLYDRVMTTIEQKGKVSKWVFKKGYSSKTKIVTKNKESGFWDLLIFKKTKKRLGGKIRLIISGSAPLSKEHHNFLRVCFTSAVHQGYGLTETVSNGTIGMYGLLSIGNCGPPKTTTELKLVDVPEMNYMSENNVGEIWMRGPAIFKGYYKDEKKTKEVLTEDGWFKTGDIGKINSDGTLSIIDRKTNIVKLSNGEFVAIEQLESYFVQSAMISQIWIYTNPFEDFLVAIIVPDFNNLQTETENEKSQSINQNLELKKIFKKELLLLSQQFRLIHFSIPKKFYIEINPFTIESGLLTDTLKYKRKKLYIKYKSIINNMYKEFKMEKKKLLKKNVKKK</sequence>
<gene>
    <name evidence="4" type="ORF">M0813_09298</name>
</gene>
<evidence type="ECO:0000256" key="2">
    <source>
        <dbReference type="ARBA" id="ARBA00022840"/>
    </source>
</evidence>
<protein>
    <submittedName>
        <fullName evidence="4">Long-chain-fatty-acid--coa ligase</fullName>
    </submittedName>
</protein>
<dbReference type="InterPro" id="IPR000873">
    <property type="entry name" value="AMP-dep_synth/lig_dom"/>
</dbReference>
<dbReference type="PANTHER" id="PTHR43272">
    <property type="entry name" value="LONG-CHAIN-FATTY-ACID--COA LIGASE"/>
    <property type="match status" value="1"/>
</dbReference>